<dbReference type="PANTHER" id="PTHR35091:SF2">
    <property type="entry name" value="FLAGELLAR PROTEIN FLIL"/>
    <property type="match status" value="1"/>
</dbReference>
<reference evidence="11 12" key="1">
    <citation type="submission" date="2017-02" db="EMBL/GenBank/DDBJ databases">
        <authorList>
            <person name="Peterson S.W."/>
        </authorList>
    </citation>
    <scope>NUCLEOTIDE SEQUENCE [LARGE SCALE GENOMIC DNA]</scope>
    <source>
        <strain evidence="11 12">ATCC BAA-909</strain>
    </source>
</reference>
<dbReference type="GO" id="GO:0006935">
    <property type="term" value="P:chemotaxis"/>
    <property type="evidence" value="ECO:0007669"/>
    <property type="project" value="UniProtKB-KW"/>
</dbReference>
<evidence type="ECO:0000256" key="10">
    <source>
        <dbReference type="RuleBase" id="RU364125"/>
    </source>
</evidence>
<evidence type="ECO:0000256" key="3">
    <source>
        <dbReference type="ARBA" id="ARBA00008281"/>
    </source>
</evidence>
<dbReference type="GO" id="GO:0071978">
    <property type="term" value="P:bacterial-type flagellum-dependent swarming motility"/>
    <property type="evidence" value="ECO:0007669"/>
    <property type="project" value="TreeGrafter"/>
</dbReference>
<evidence type="ECO:0000256" key="5">
    <source>
        <dbReference type="ARBA" id="ARBA00022500"/>
    </source>
</evidence>
<evidence type="ECO:0000256" key="7">
    <source>
        <dbReference type="ARBA" id="ARBA00022779"/>
    </source>
</evidence>
<dbReference type="Proteomes" id="UP000190395">
    <property type="component" value="Unassembled WGS sequence"/>
</dbReference>
<keyword evidence="11" id="KW-0282">Flagellum</keyword>
<keyword evidence="11" id="KW-0969">Cilium</keyword>
<dbReference type="EMBL" id="FUXC01000002">
    <property type="protein sequence ID" value="SJZ50020.1"/>
    <property type="molecule type" value="Genomic_DNA"/>
</dbReference>
<dbReference type="InterPro" id="IPR005503">
    <property type="entry name" value="FliL"/>
</dbReference>
<keyword evidence="11" id="KW-0966">Cell projection</keyword>
<evidence type="ECO:0000313" key="12">
    <source>
        <dbReference type="Proteomes" id="UP000190395"/>
    </source>
</evidence>
<evidence type="ECO:0000256" key="1">
    <source>
        <dbReference type="ARBA" id="ARBA00002254"/>
    </source>
</evidence>
<name>A0A1T4L626_9SPIR</name>
<dbReference type="GO" id="GO:0005886">
    <property type="term" value="C:plasma membrane"/>
    <property type="evidence" value="ECO:0007669"/>
    <property type="project" value="UniProtKB-SubCell"/>
</dbReference>
<comment type="similarity">
    <text evidence="3 10">Belongs to the FliL family.</text>
</comment>
<dbReference type="GO" id="GO:0009425">
    <property type="term" value="C:bacterial-type flagellum basal body"/>
    <property type="evidence" value="ECO:0007669"/>
    <property type="project" value="InterPro"/>
</dbReference>
<comment type="function">
    <text evidence="1 10">Controls the rotational direction of flagella during chemotaxis.</text>
</comment>
<proteinExistence type="inferred from homology"/>
<sequence>MDRLNKILTRILVFLAAIVFLTGIIFSILRSKSKTKDALQDSEKIFLNQAEFKSFSSQKSKAFTKIGKLRAATKPGKNGKTKIVLITPYIEYSDDHTFYEELDRNLKKMREIILNYFSEQTAEELAKKNEEKINSELLEKLNSILILQKIQRLYFTDFLIL</sequence>
<evidence type="ECO:0000256" key="6">
    <source>
        <dbReference type="ARBA" id="ARBA00022692"/>
    </source>
</evidence>
<feature type="transmembrane region" description="Helical" evidence="10">
    <location>
        <begin position="7"/>
        <end position="29"/>
    </location>
</feature>
<comment type="subcellular location">
    <subcellularLocation>
        <location evidence="2">Cell membrane</location>
        <topology evidence="2">Single-pass membrane protein</topology>
    </subcellularLocation>
</comment>
<evidence type="ECO:0000256" key="2">
    <source>
        <dbReference type="ARBA" id="ARBA00004162"/>
    </source>
</evidence>
<keyword evidence="6 10" id="KW-0812">Transmembrane</keyword>
<dbReference type="Pfam" id="PF03748">
    <property type="entry name" value="FliL"/>
    <property type="match status" value="1"/>
</dbReference>
<keyword evidence="4 10" id="KW-1003">Cell membrane</keyword>
<evidence type="ECO:0000313" key="11">
    <source>
        <dbReference type="EMBL" id="SJZ50020.1"/>
    </source>
</evidence>
<keyword evidence="12" id="KW-1185">Reference proteome</keyword>
<evidence type="ECO:0000256" key="8">
    <source>
        <dbReference type="ARBA" id="ARBA00022989"/>
    </source>
</evidence>
<dbReference type="AlphaFoldDB" id="A0A1T4L626"/>
<dbReference type="PANTHER" id="PTHR35091">
    <property type="entry name" value="FLAGELLAR PROTEIN FLIL"/>
    <property type="match status" value="1"/>
</dbReference>
<evidence type="ECO:0000256" key="4">
    <source>
        <dbReference type="ARBA" id="ARBA00022475"/>
    </source>
</evidence>
<keyword evidence="9 10" id="KW-0472">Membrane</keyword>
<gene>
    <name evidence="11" type="ORF">SAMN02745152_00388</name>
</gene>
<evidence type="ECO:0000256" key="9">
    <source>
        <dbReference type="ARBA" id="ARBA00023136"/>
    </source>
</evidence>
<dbReference type="STRING" id="225004.SAMN02745152_00388"/>
<accession>A0A1T4L626</accession>
<keyword evidence="5 10" id="KW-0145">Chemotaxis</keyword>
<protein>
    <recommendedName>
        <fullName evidence="10">Flagellar protein FliL</fullName>
    </recommendedName>
</protein>
<keyword evidence="7 10" id="KW-0283">Flagellar rotation</keyword>
<organism evidence="11 12">
    <name type="scientific">Treponema berlinense</name>
    <dbReference type="NCBI Taxonomy" id="225004"/>
    <lineage>
        <taxon>Bacteria</taxon>
        <taxon>Pseudomonadati</taxon>
        <taxon>Spirochaetota</taxon>
        <taxon>Spirochaetia</taxon>
        <taxon>Spirochaetales</taxon>
        <taxon>Treponemataceae</taxon>
        <taxon>Treponema</taxon>
    </lineage>
</organism>
<keyword evidence="8 10" id="KW-1133">Transmembrane helix</keyword>